<keyword evidence="3" id="KW-1185">Reference proteome</keyword>
<evidence type="ECO:0000256" key="1">
    <source>
        <dbReference type="SAM" id="MobiDB-lite"/>
    </source>
</evidence>
<protein>
    <submittedName>
        <fullName evidence="2">Uncharacterized protein</fullName>
    </submittedName>
</protein>
<dbReference type="OrthoDB" id="689209at2759"/>
<dbReference type="AlphaFoldDB" id="A0A811R618"/>
<dbReference type="EMBL" id="CAJGYO010000013">
    <property type="protein sequence ID" value="CAD6265490.1"/>
    <property type="molecule type" value="Genomic_DNA"/>
</dbReference>
<sequence>MVEGHGSLFGAQNTDRILLHIEGDASENFIPHTFESEVPTSIEGMQGACSERSRSKSLAVKGNSSSSAMPPTQGAKKNKSTVVRNQLHEPTQEFSIANCIHAMREMVGLSDEEKVLSCDLFRDAVNREIFLSLDGMLRTMWLKRQLTKNRWE</sequence>
<dbReference type="PANTHER" id="PTHR34395">
    <property type="entry name" value="OS11G0427500 PROTEIN"/>
    <property type="match status" value="1"/>
</dbReference>
<feature type="region of interest" description="Disordered" evidence="1">
    <location>
        <begin position="52"/>
        <end position="80"/>
    </location>
</feature>
<proteinExistence type="predicted"/>
<evidence type="ECO:0000313" key="3">
    <source>
        <dbReference type="Proteomes" id="UP000604825"/>
    </source>
</evidence>
<organism evidence="2 3">
    <name type="scientific">Miscanthus lutarioriparius</name>
    <dbReference type="NCBI Taxonomy" id="422564"/>
    <lineage>
        <taxon>Eukaryota</taxon>
        <taxon>Viridiplantae</taxon>
        <taxon>Streptophyta</taxon>
        <taxon>Embryophyta</taxon>
        <taxon>Tracheophyta</taxon>
        <taxon>Spermatophyta</taxon>
        <taxon>Magnoliopsida</taxon>
        <taxon>Liliopsida</taxon>
        <taxon>Poales</taxon>
        <taxon>Poaceae</taxon>
        <taxon>PACMAD clade</taxon>
        <taxon>Panicoideae</taxon>
        <taxon>Andropogonodae</taxon>
        <taxon>Andropogoneae</taxon>
        <taxon>Saccharinae</taxon>
        <taxon>Miscanthus</taxon>
    </lineage>
</organism>
<comment type="caution">
    <text evidence="2">The sequence shown here is derived from an EMBL/GenBank/DDBJ whole genome shotgun (WGS) entry which is preliminary data.</text>
</comment>
<dbReference type="Proteomes" id="UP000604825">
    <property type="component" value="Unassembled WGS sequence"/>
</dbReference>
<evidence type="ECO:0000313" key="2">
    <source>
        <dbReference type="EMBL" id="CAD6265490.1"/>
    </source>
</evidence>
<accession>A0A811R618</accession>
<reference evidence="2" key="1">
    <citation type="submission" date="2020-10" db="EMBL/GenBank/DDBJ databases">
        <authorList>
            <person name="Han B."/>
            <person name="Lu T."/>
            <person name="Zhao Q."/>
            <person name="Huang X."/>
            <person name="Zhao Y."/>
        </authorList>
    </citation>
    <scope>NUCLEOTIDE SEQUENCE</scope>
</reference>
<dbReference type="PANTHER" id="PTHR34395:SF15">
    <property type="entry name" value="OS09G0292400 PROTEIN"/>
    <property type="match status" value="1"/>
</dbReference>
<gene>
    <name evidence="2" type="ORF">NCGR_LOCUS48795</name>
</gene>
<name>A0A811R618_9POAL</name>